<evidence type="ECO:0000256" key="22">
    <source>
        <dbReference type="ARBA" id="ARBA00023128"/>
    </source>
</evidence>
<evidence type="ECO:0000256" key="1">
    <source>
        <dbReference type="ARBA" id="ARBA00004138"/>
    </source>
</evidence>
<dbReference type="InParanoid" id="A0A6P8SQ56"/>
<evidence type="ECO:0000256" key="3">
    <source>
        <dbReference type="ARBA" id="ARBA00004294"/>
    </source>
</evidence>
<feature type="coiled-coil region" evidence="30">
    <location>
        <begin position="74"/>
        <end position="173"/>
    </location>
</feature>
<dbReference type="PANTHER" id="PTHR23192">
    <property type="entry name" value="OLFACTOMEDIN-RELATED"/>
    <property type="match status" value="1"/>
</dbReference>
<dbReference type="GO" id="GO:0005743">
    <property type="term" value="C:mitochondrial inner membrane"/>
    <property type="evidence" value="ECO:0007669"/>
    <property type="project" value="UniProtKB-SubCell"/>
</dbReference>
<name>A0A6P8SQ56_GEOSA</name>
<evidence type="ECO:0000256" key="31">
    <source>
        <dbReference type="SAM" id="SignalP"/>
    </source>
</evidence>
<evidence type="ECO:0000256" key="4">
    <source>
        <dbReference type="ARBA" id="ARBA00004427"/>
    </source>
</evidence>
<evidence type="ECO:0000256" key="6">
    <source>
        <dbReference type="ARBA" id="ARBA00004541"/>
    </source>
</evidence>
<evidence type="ECO:0000256" key="29">
    <source>
        <dbReference type="PROSITE-ProRule" id="PRU00446"/>
    </source>
</evidence>
<keyword evidence="16" id="KW-0999">Mitochondrion inner membrane</keyword>
<dbReference type="KEGG" id="gsh:117367979"/>
<dbReference type="RefSeq" id="XP_033817031.1">
    <property type="nucleotide sequence ID" value="XM_033961140.1"/>
</dbReference>
<evidence type="ECO:0000256" key="25">
    <source>
        <dbReference type="ARBA" id="ARBA00023157"/>
    </source>
</evidence>
<keyword evidence="23" id="KW-0472">Membrane</keyword>
<keyword evidence="26" id="KW-0966">Cell projection</keyword>
<evidence type="ECO:0000256" key="15">
    <source>
        <dbReference type="ARBA" id="ARBA00022787"/>
    </source>
</evidence>
<organism evidence="33 34">
    <name type="scientific">Geotrypetes seraphini</name>
    <name type="common">Gaboon caecilian</name>
    <name type="synonym">Caecilia seraphini</name>
    <dbReference type="NCBI Taxonomy" id="260995"/>
    <lineage>
        <taxon>Eukaryota</taxon>
        <taxon>Metazoa</taxon>
        <taxon>Chordata</taxon>
        <taxon>Craniata</taxon>
        <taxon>Vertebrata</taxon>
        <taxon>Euteleostomi</taxon>
        <taxon>Amphibia</taxon>
        <taxon>Gymnophiona</taxon>
        <taxon>Geotrypetes</taxon>
    </lineage>
</organism>
<evidence type="ECO:0000313" key="33">
    <source>
        <dbReference type="Proteomes" id="UP000515159"/>
    </source>
</evidence>
<keyword evidence="12" id="KW-0272">Extracellular matrix</keyword>
<evidence type="ECO:0000256" key="24">
    <source>
        <dbReference type="ARBA" id="ARBA00023139"/>
    </source>
</evidence>
<keyword evidence="18" id="KW-0106">Calcium</keyword>
<dbReference type="AlphaFoldDB" id="A0A6P8SQ56"/>
<evidence type="ECO:0000256" key="26">
    <source>
        <dbReference type="ARBA" id="ARBA00023273"/>
    </source>
</evidence>
<dbReference type="InterPro" id="IPR003112">
    <property type="entry name" value="Olfac-like_dom"/>
</dbReference>
<keyword evidence="15" id="KW-1000">Mitochondrion outer membrane</keyword>
<evidence type="ECO:0000256" key="9">
    <source>
        <dbReference type="ARBA" id="ARBA00004569"/>
    </source>
</evidence>
<dbReference type="CTD" id="4653"/>
<evidence type="ECO:0000256" key="13">
    <source>
        <dbReference type="ARBA" id="ARBA00022723"/>
    </source>
</evidence>
<comment type="subcellular location">
    <subcellularLocation>
        <location evidence="1">Cell projection</location>
        <location evidence="1">Cilium</location>
    </subcellularLocation>
    <subcellularLocation>
        <location evidence="6">Cytoplasmic vesicle</location>
    </subcellularLocation>
    <subcellularLocation>
        <location evidence="8">Golgi apparatus</location>
    </subcellularLocation>
    <subcellularLocation>
        <location evidence="2">Mitochondrion inner membrane</location>
    </subcellularLocation>
    <subcellularLocation>
        <location evidence="9">Mitochondrion intermembrane space</location>
    </subcellularLocation>
    <subcellularLocation>
        <location evidence="3">Mitochondrion outer membrane</location>
    </subcellularLocation>
    <subcellularLocation>
        <location evidence="4">Rough endoplasmic reticulum</location>
    </subcellularLocation>
    <subcellularLocation>
        <location evidence="7">Secreted</location>
        <location evidence="7">Extracellular exosome</location>
    </subcellularLocation>
    <subcellularLocation>
        <location evidence="5">Secreted</location>
        <location evidence="5">Extracellular space</location>
        <location evidence="5">Extracellular matrix</location>
    </subcellularLocation>
</comment>
<dbReference type="GO" id="GO:0031410">
    <property type="term" value="C:cytoplasmic vesicle"/>
    <property type="evidence" value="ECO:0007669"/>
    <property type="project" value="UniProtKB-SubCell"/>
</dbReference>
<evidence type="ECO:0000256" key="30">
    <source>
        <dbReference type="SAM" id="Coils"/>
    </source>
</evidence>
<evidence type="ECO:0000256" key="20">
    <source>
        <dbReference type="ARBA" id="ARBA00023054"/>
    </source>
</evidence>
<comment type="caution">
    <text evidence="29">Lacks conserved residue(s) required for the propagation of feature annotation.</text>
</comment>
<gene>
    <name evidence="34" type="primary">MYOC</name>
</gene>
<feature type="domain" description="Olfactomedin-like" evidence="32">
    <location>
        <begin position="238"/>
        <end position="497"/>
    </location>
</feature>
<dbReference type="GO" id="GO:0001649">
    <property type="term" value="P:osteoblast differentiation"/>
    <property type="evidence" value="ECO:0007669"/>
    <property type="project" value="TreeGrafter"/>
</dbReference>
<keyword evidence="28" id="KW-0968">Cytoplasmic vesicle</keyword>
<keyword evidence="33" id="KW-1185">Reference proteome</keyword>
<dbReference type="GO" id="GO:0005794">
    <property type="term" value="C:Golgi apparatus"/>
    <property type="evidence" value="ECO:0007669"/>
    <property type="project" value="UniProtKB-SubCell"/>
</dbReference>
<keyword evidence="11" id="KW-0964">Secreted</keyword>
<evidence type="ECO:0000256" key="23">
    <source>
        <dbReference type="ARBA" id="ARBA00023136"/>
    </source>
</evidence>
<dbReference type="GO" id="GO:0005615">
    <property type="term" value="C:extracellular space"/>
    <property type="evidence" value="ECO:0007669"/>
    <property type="project" value="TreeGrafter"/>
</dbReference>
<evidence type="ECO:0000259" key="32">
    <source>
        <dbReference type="PROSITE" id="PS51132"/>
    </source>
</evidence>
<accession>A0A6P8SQ56</accession>
<evidence type="ECO:0000256" key="5">
    <source>
        <dbReference type="ARBA" id="ARBA00004498"/>
    </source>
</evidence>
<dbReference type="GO" id="GO:0005741">
    <property type="term" value="C:mitochondrial outer membrane"/>
    <property type="evidence" value="ECO:0007669"/>
    <property type="project" value="UniProtKB-SubCell"/>
</dbReference>
<evidence type="ECO:0000256" key="18">
    <source>
        <dbReference type="ARBA" id="ARBA00022837"/>
    </source>
</evidence>
<evidence type="ECO:0000313" key="34">
    <source>
        <dbReference type="RefSeq" id="XP_033817031.1"/>
    </source>
</evidence>
<evidence type="ECO:0000256" key="8">
    <source>
        <dbReference type="ARBA" id="ARBA00004555"/>
    </source>
</evidence>
<feature type="chain" id="PRO_5027655264" description="Myocilin" evidence="31">
    <location>
        <begin position="22"/>
        <end position="498"/>
    </location>
</feature>
<dbReference type="GO" id="GO:0046872">
    <property type="term" value="F:metal ion binding"/>
    <property type="evidence" value="ECO:0007669"/>
    <property type="project" value="UniProtKB-KW"/>
</dbReference>
<dbReference type="InterPro" id="IPR050605">
    <property type="entry name" value="Olfactomedin-like_domain"/>
</dbReference>
<keyword evidence="27" id="KW-0449">Lipoprotein</keyword>
<keyword evidence="20 30" id="KW-0175">Coiled coil</keyword>
<evidence type="ECO:0000256" key="17">
    <source>
        <dbReference type="ARBA" id="ARBA00022824"/>
    </source>
</evidence>
<dbReference type="OrthoDB" id="8626508at2759"/>
<dbReference type="Proteomes" id="UP000515159">
    <property type="component" value="Chromosome 10"/>
</dbReference>
<evidence type="ECO:0000256" key="19">
    <source>
        <dbReference type="ARBA" id="ARBA00023034"/>
    </source>
</evidence>
<dbReference type="GO" id="GO:0005791">
    <property type="term" value="C:rough endoplasmic reticulum"/>
    <property type="evidence" value="ECO:0007669"/>
    <property type="project" value="UniProtKB-SubCell"/>
</dbReference>
<keyword evidence="19" id="KW-0333">Golgi apparatus</keyword>
<evidence type="ECO:0000256" key="28">
    <source>
        <dbReference type="ARBA" id="ARBA00023329"/>
    </source>
</evidence>
<keyword evidence="25" id="KW-1015">Disulfide bond</keyword>
<keyword evidence="13" id="KW-0479">Metal-binding</keyword>
<keyword evidence="17" id="KW-0256">Endoplasmic reticulum</keyword>
<dbReference type="PROSITE" id="PS51132">
    <property type="entry name" value="OLF"/>
    <property type="match status" value="1"/>
</dbReference>
<dbReference type="Pfam" id="PF02191">
    <property type="entry name" value="OLF"/>
    <property type="match status" value="1"/>
</dbReference>
<evidence type="ECO:0000256" key="12">
    <source>
        <dbReference type="ARBA" id="ARBA00022530"/>
    </source>
</evidence>
<evidence type="ECO:0000256" key="11">
    <source>
        <dbReference type="ARBA" id="ARBA00022525"/>
    </source>
</evidence>
<evidence type="ECO:0000256" key="16">
    <source>
        <dbReference type="ARBA" id="ARBA00022792"/>
    </source>
</evidence>
<keyword evidence="22" id="KW-0496">Mitochondrion</keyword>
<dbReference type="GO" id="GO:0005758">
    <property type="term" value="C:mitochondrial intermembrane space"/>
    <property type="evidence" value="ECO:0007669"/>
    <property type="project" value="UniProtKB-SubCell"/>
</dbReference>
<sequence length="498" mass="56647">MALSQLLLPLLVLCLASIALGITNPFRRSNDQNGRCTYTFTVPSQSEESCPDPGQTMSAMQALKKEHGTYRLELDSVQSRLNLLENLISQLDRSHAPSAAAPALGELQKEVETLKRDRAQQQRAAHILEETLVNLQREKVTLEEEKDRLQQANIALVQTLESRQQELAELRQKPCPQVARAPVQDARLEPRQVSRWEADSGAYQELKSERTEIPTTRHFQEIPSSLNGSSSREATTTGCGELRWVGDPLTFRRAENIAGKYGVWMRDPEPVSPYTHETIWRINAVGSDIRQVFEYDNLDDFRKGYPSKVHVVPQAIESTGAVIFKGFLYFQKRKSRILAKYNLSLENLTLQKELPNAGYHGQFPYSWGGYTDIDLAIDETGLWAIYSTNEARGLIVLSRLDTETLEVQQTWETAIRKQAVANSFMICGTLYTVSSYSLPDAVVNFAYDTTTGKSRELHIPFKNRFRYNSMIDYNPTLKKIFAWDNFNMVMYDVQLSKM</sequence>
<dbReference type="PANTHER" id="PTHR23192:SF33">
    <property type="entry name" value="MYOCILIN"/>
    <property type="match status" value="1"/>
</dbReference>
<keyword evidence="21" id="KW-0969">Cilium</keyword>
<evidence type="ECO:0000256" key="2">
    <source>
        <dbReference type="ARBA" id="ARBA00004273"/>
    </source>
</evidence>
<evidence type="ECO:0000256" key="10">
    <source>
        <dbReference type="ARBA" id="ARBA00017216"/>
    </source>
</evidence>
<feature type="signal peptide" evidence="31">
    <location>
        <begin position="1"/>
        <end position="21"/>
    </location>
</feature>
<keyword evidence="24" id="KW-0564">Palmitate</keyword>
<keyword evidence="14 31" id="KW-0732">Signal</keyword>
<dbReference type="GO" id="GO:0007165">
    <property type="term" value="P:signal transduction"/>
    <property type="evidence" value="ECO:0007669"/>
    <property type="project" value="TreeGrafter"/>
</dbReference>
<proteinExistence type="predicted"/>
<protein>
    <recommendedName>
        <fullName evidence="10">Myocilin</fullName>
    </recommendedName>
</protein>
<reference evidence="34" key="1">
    <citation type="submission" date="2025-08" db="UniProtKB">
        <authorList>
            <consortium name="RefSeq"/>
        </authorList>
    </citation>
    <scope>IDENTIFICATION</scope>
</reference>
<evidence type="ECO:0000256" key="27">
    <source>
        <dbReference type="ARBA" id="ARBA00023288"/>
    </source>
</evidence>
<evidence type="ECO:0000256" key="14">
    <source>
        <dbReference type="ARBA" id="ARBA00022729"/>
    </source>
</evidence>
<dbReference type="GeneID" id="117367979"/>
<dbReference type="GO" id="GO:0005929">
    <property type="term" value="C:cilium"/>
    <property type="evidence" value="ECO:0007669"/>
    <property type="project" value="UniProtKB-SubCell"/>
</dbReference>
<dbReference type="SMART" id="SM00284">
    <property type="entry name" value="OLF"/>
    <property type="match status" value="1"/>
</dbReference>
<evidence type="ECO:0000256" key="21">
    <source>
        <dbReference type="ARBA" id="ARBA00023069"/>
    </source>
</evidence>
<dbReference type="FunCoup" id="A0A6P8SQ56">
    <property type="interactions" value="11"/>
</dbReference>
<evidence type="ECO:0000256" key="7">
    <source>
        <dbReference type="ARBA" id="ARBA00004550"/>
    </source>
</evidence>